<organism evidence="1">
    <name type="scientific">Thermus caliditerrae</name>
    <dbReference type="NCBI Taxonomy" id="1330700"/>
    <lineage>
        <taxon>Bacteria</taxon>
        <taxon>Thermotogati</taxon>
        <taxon>Deinococcota</taxon>
        <taxon>Deinococci</taxon>
        <taxon>Thermales</taxon>
        <taxon>Thermaceae</taxon>
        <taxon>Thermus</taxon>
    </lineage>
</organism>
<dbReference type="EMBL" id="DRXE01000259">
    <property type="protein sequence ID" value="HHM68487.1"/>
    <property type="molecule type" value="Genomic_DNA"/>
</dbReference>
<name>A0A7C5VGF3_9DEIN</name>
<proteinExistence type="predicted"/>
<comment type="caution">
    <text evidence="1">The sequence shown here is derived from an EMBL/GenBank/DDBJ whole genome shotgun (WGS) entry which is preliminary data.</text>
</comment>
<protein>
    <submittedName>
        <fullName evidence="1">Uncharacterized protein</fullName>
    </submittedName>
</protein>
<reference evidence="1" key="1">
    <citation type="journal article" date="2020" name="mSystems">
        <title>Genome- and Community-Level Interaction Insights into Carbon Utilization and Element Cycling Functions of Hydrothermarchaeota in Hydrothermal Sediment.</title>
        <authorList>
            <person name="Zhou Z."/>
            <person name="Liu Y."/>
            <person name="Xu W."/>
            <person name="Pan J."/>
            <person name="Luo Z.H."/>
            <person name="Li M."/>
        </authorList>
    </citation>
    <scope>NUCLEOTIDE SEQUENCE [LARGE SCALE GENOMIC DNA]</scope>
    <source>
        <strain evidence="1">SpSt-1071</strain>
    </source>
</reference>
<gene>
    <name evidence="1" type="ORF">ENM28_07280</name>
</gene>
<dbReference type="AlphaFoldDB" id="A0A7C5VGF3"/>
<evidence type="ECO:0000313" key="1">
    <source>
        <dbReference type="EMBL" id="HHM68487.1"/>
    </source>
</evidence>
<accession>A0A7C5VGF3</accession>
<sequence>MRYASPTFLGQRMALYLAADILGEEVEVIALERNRLVVLRQEKTLRMGWRSGDLVVGLTTDKGADLHIALPKERAVSPYDLTDQEWLDVSPFLLPAPGKRLWQYWSRTLADAVIGVRRGYGGKLLREDPALYRAAHRFGRRPGVWEVIVARVRRFSPGKGGRK</sequence>